<protein>
    <submittedName>
        <fullName evidence="2">GNAT family N-acetyltransferase</fullName>
    </submittedName>
</protein>
<dbReference type="InterPro" id="IPR051531">
    <property type="entry name" value="N-acetyltransferase"/>
</dbReference>
<evidence type="ECO:0000259" key="1">
    <source>
        <dbReference type="PROSITE" id="PS51186"/>
    </source>
</evidence>
<dbReference type="SUPFAM" id="SSF55729">
    <property type="entry name" value="Acyl-CoA N-acyltransferases (Nat)"/>
    <property type="match status" value="1"/>
</dbReference>
<dbReference type="STRING" id="1672749.BJF92_10750"/>
<organism evidence="2 3">
    <name type="scientific">Xaviernesmea rhizosphaerae</name>
    <dbReference type="NCBI Taxonomy" id="1672749"/>
    <lineage>
        <taxon>Bacteria</taxon>
        <taxon>Pseudomonadati</taxon>
        <taxon>Pseudomonadota</taxon>
        <taxon>Alphaproteobacteria</taxon>
        <taxon>Hyphomicrobiales</taxon>
        <taxon>Rhizobiaceae</taxon>
        <taxon>Rhizobium/Agrobacterium group</taxon>
        <taxon>Xaviernesmea</taxon>
    </lineage>
</organism>
<proteinExistence type="predicted"/>
<sequence length="189" mass="21520">MIIARTERLTLRNWEEKDRDLFFTINSDPQVMEFFSRRRNRAEADALFDQNRARIAETGYGFYALALSQDDAAIGFCGLARADLAPLLPEETIEVGWRLARPFWGHGYVTEAAERLLAYGFKERGLPEIVSFAVANNDRSTAVMRRIGLSHVPDGDFDHPRVADSHPHLKRHVLYRMTAEHYAAGKVAD</sequence>
<dbReference type="Proteomes" id="UP000186143">
    <property type="component" value="Unassembled WGS sequence"/>
</dbReference>
<dbReference type="RefSeq" id="WP_075633588.1">
    <property type="nucleotide sequence ID" value="NZ_MKIO01000021.1"/>
</dbReference>
<accession>A0A1Q9AMG5</accession>
<dbReference type="Pfam" id="PF13302">
    <property type="entry name" value="Acetyltransf_3"/>
    <property type="match status" value="1"/>
</dbReference>
<dbReference type="GO" id="GO:0016747">
    <property type="term" value="F:acyltransferase activity, transferring groups other than amino-acyl groups"/>
    <property type="evidence" value="ECO:0007669"/>
    <property type="project" value="InterPro"/>
</dbReference>
<dbReference type="PANTHER" id="PTHR43792">
    <property type="entry name" value="GNAT FAMILY, PUTATIVE (AFU_ORTHOLOGUE AFUA_3G00765)-RELATED-RELATED"/>
    <property type="match status" value="1"/>
</dbReference>
<dbReference type="AlphaFoldDB" id="A0A1Q9AMG5"/>
<dbReference type="EMBL" id="MKIO01000021">
    <property type="protein sequence ID" value="OLP56572.1"/>
    <property type="molecule type" value="Genomic_DNA"/>
</dbReference>
<dbReference type="Gene3D" id="3.40.630.30">
    <property type="match status" value="1"/>
</dbReference>
<evidence type="ECO:0000313" key="3">
    <source>
        <dbReference type="Proteomes" id="UP000186143"/>
    </source>
</evidence>
<dbReference type="PROSITE" id="PS51186">
    <property type="entry name" value="GNAT"/>
    <property type="match status" value="1"/>
</dbReference>
<name>A0A1Q9AMG5_9HYPH</name>
<dbReference type="InterPro" id="IPR016181">
    <property type="entry name" value="Acyl_CoA_acyltransferase"/>
</dbReference>
<comment type="caution">
    <text evidence="2">The sequence shown here is derived from an EMBL/GenBank/DDBJ whole genome shotgun (WGS) entry which is preliminary data.</text>
</comment>
<dbReference type="PANTHER" id="PTHR43792:SF1">
    <property type="entry name" value="N-ACETYLTRANSFERASE DOMAIN-CONTAINING PROTEIN"/>
    <property type="match status" value="1"/>
</dbReference>
<dbReference type="InterPro" id="IPR000182">
    <property type="entry name" value="GNAT_dom"/>
</dbReference>
<gene>
    <name evidence="2" type="ORF">BJF92_10750</name>
</gene>
<dbReference type="OrthoDB" id="6293260at2"/>
<keyword evidence="2" id="KW-0808">Transferase</keyword>
<evidence type="ECO:0000313" key="2">
    <source>
        <dbReference type="EMBL" id="OLP56572.1"/>
    </source>
</evidence>
<reference evidence="2 3" key="1">
    <citation type="submission" date="2016-09" db="EMBL/GenBank/DDBJ databases">
        <title>Rhizobium sp. nov., a novel species isolated from the rice rhizosphere.</title>
        <authorList>
            <person name="Zhao J."/>
            <person name="Zhang X."/>
        </authorList>
    </citation>
    <scope>NUCLEOTIDE SEQUENCE [LARGE SCALE GENOMIC DNA]</scope>
    <source>
        <strain evidence="2 3">MH17</strain>
    </source>
</reference>
<feature type="domain" description="N-acetyltransferase" evidence="1">
    <location>
        <begin position="9"/>
        <end position="180"/>
    </location>
</feature>